<gene>
    <name evidence="2" type="ORF">GC098_35770</name>
</gene>
<evidence type="ECO:0000313" key="3">
    <source>
        <dbReference type="Proteomes" id="UP000616779"/>
    </source>
</evidence>
<keyword evidence="1" id="KW-0472">Membrane</keyword>
<accession>A0ABX1Y6W1</accession>
<dbReference type="EMBL" id="WHOA01000244">
    <property type="protein sequence ID" value="NOU76660.1"/>
    <property type="molecule type" value="Genomic_DNA"/>
</dbReference>
<keyword evidence="1" id="KW-0812">Transmembrane</keyword>
<proteinExistence type="predicted"/>
<evidence type="ECO:0000256" key="1">
    <source>
        <dbReference type="SAM" id="Phobius"/>
    </source>
</evidence>
<dbReference type="InterPro" id="IPR021486">
    <property type="entry name" value="DUF3139"/>
</dbReference>
<feature type="transmembrane region" description="Helical" evidence="1">
    <location>
        <begin position="6"/>
        <end position="26"/>
    </location>
</feature>
<reference evidence="2 3" key="1">
    <citation type="submission" date="2019-10" db="EMBL/GenBank/DDBJ databases">
        <title>Description of Paenibacillus terrestris sp. nov.</title>
        <authorList>
            <person name="Carlier A."/>
            <person name="Qi S."/>
        </authorList>
    </citation>
    <scope>NUCLEOTIDE SEQUENCE [LARGE SCALE GENOMIC DNA]</scope>
    <source>
        <strain evidence="2 3">LMG 31458</strain>
    </source>
</reference>
<dbReference type="Pfam" id="PF11337">
    <property type="entry name" value="DUF3139"/>
    <property type="match status" value="1"/>
</dbReference>
<evidence type="ECO:0000313" key="2">
    <source>
        <dbReference type="EMBL" id="NOU76660.1"/>
    </source>
</evidence>
<keyword evidence="3" id="KW-1185">Reference proteome</keyword>
<name>A0ABX1Y6W1_9BACL</name>
<dbReference type="Proteomes" id="UP000616779">
    <property type="component" value="Unassembled WGS sequence"/>
</dbReference>
<sequence length="113" mass="13270">MISRRWLWPSVLVIVILIATLIYSFFEVKKSKLEKELLEYLVNEKHYEVSEISDIKAYLGKVPQMGVYVLFKDEPGVYYTYTDRGVGQWIQIGPSEADIRRGLKFNHLEEGRK</sequence>
<protein>
    <submittedName>
        <fullName evidence="2">DUF3139 domain-containing protein</fullName>
    </submittedName>
</protein>
<comment type="caution">
    <text evidence="2">The sequence shown here is derived from an EMBL/GenBank/DDBJ whole genome shotgun (WGS) entry which is preliminary data.</text>
</comment>
<keyword evidence="1" id="KW-1133">Transmembrane helix</keyword>
<organism evidence="2 3">
    <name type="scientific">Paenibacillus phytorum</name>
    <dbReference type="NCBI Taxonomy" id="2654977"/>
    <lineage>
        <taxon>Bacteria</taxon>
        <taxon>Bacillati</taxon>
        <taxon>Bacillota</taxon>
        <taxon>Bacilli</taxon>
        <taxon>Bacillales</taxon>
        <taxon>Paenibacillaceae</taxon>
        <taxon>Paenibacillus</taxon>
    </lineage>
</organism>
<dbReference type="RefSeq" id="WP_171649206.1">
    <property type="nucleotide sequence ID" value="NZ_WHOA01000244.1"/>
</dbReference>